<evidence type="ECO:0000256" key="2">
    <source>
        <dbReference type="SAM" id="Phobius"/>
    </source>
</evidence>
<organism evidence="3 4">
    <name type="scientific">Blautia obeum</name>
    <dbReference type="NCBI Taxonomy" id="40520"/>
    <lineage>
        <taxon>Bacteria</taxon>
        <taxon>Bacillati</taxon>
        <taxon>Bacillota</taxon>
        <taxon>Clostridia</taxon>
        <taxon>Lachnospirales</taxon>
        <taxon>Lachnospiraceae</taxon>
        <taxon>Blautia</taxon>
    </lineage>
</organism>
<keyword evidence="2" id="KW-0472">Membrane</keyword>
<feature type="compositionally biased region" description="Basic and acidic residues" evidence="1">
    <location>
        <begin position="76"/>
        <end position="85"/>
    </location>
</feature>
<name>A0A412EKL4_9FIRM</name>
<reference evidence="3 4" key="1">
    <citation type="submission" date="2018-08" db="EMBL/GenBank/DDBJ databases">
        <title>A genome reference for cultivated species of the human gut microbiota.</title>
        <authorList>
            <person name="Zou Y."/>
            <person name="Xue W."/>
            <person name="Luo G."/>
        </authorList>
    </citation>
    <scope>NUCLEOTIDE SEQUENCE [LARGE SCALE GENOMIC DNA]</scope>
    <source>
        <strain evidence="3 4">AF25-21</strain>
    </source>
</reference>
<comment type="caution">
    <text evidence="3">The sequence shown here is derived from an EMBL/GenBank/DDBJ whole genome shotgun (WGS) entry which is preliminary data.</text>
</comment>
<dbReference type="RefSeq" id="WP_118031827.1">
    <property type="nucleotide sequence ID" value="NZ_QRUH01000032.1"/>
</dbReference>
<sequence>MDSTPYDLEPYMEAYKLKQKMADSQAWQFNMYTMCAVQTAVANVLIGKKSKAEYLKEPFSQTAEKQKQEDEENLSETEKKRQRDRLLMTLQLMQANFELNHGNNDEGRQD</sequence>
<feature type="region of interest" description="Disordered" evidence="1">
    <location>
        <begin position="57"/>
        <end position="85"/>
    </location>
</feature>
<gene>
    <name evidence="3" type="ORF">DWY46_19195</name>
</gene>
<protein>
    <submittedName>
        <fullName evidence="3">Uncharacterized protein</fullName>
    </submittedName>
</protein>
<keyword evidence="2" id="KW-1133">Transmembrane helix</keyword>
<dbReference type="AlphaFoldDB" id="A0A412EKL4"/>
<proteinExistence type="predicted"/>
<evidence type="ECO:0000313" key="4">
    <source>
        <dbReference type="Proteomes" id="UP000285839"/>
    </source>
</evidence>
<dbReference type="Proteomes" id="UP000285839">
    <property type="component" value="Unassembled WGS sequence"/>
</dbReference>
<keyword evidence="2" id="KW-0812">Transmembrane</keyword>
<evidence type="ECO:0000313" key="3">
    <source>
        <dbReference type="EMBL" id="RGR44186.1"/>
    </source>
</evidence>
<feature type="transmembrane region" description="Helical" evidence="2">
    <location>
        <begin position="26"/>
        <end position="46"/>
    </location>
</feature>
<dbReference type="EMBL" id="QRUH01000032">
    <property type="protein sequence ID" value="RGR44186.1"/>
    <property type="molecule type" value="Genomic_DNA"/>
</dbReference>
<accession>A0A412EKL4</accession>
<evidence type="ECO:0000256" key="1">
    <source>
        <dbReference type="SAM" id="MobiDB-lite"/>
    </source>
</evidence>